<dbReference type="RefSeq" id="WP_092705246.1">
    <property type="nucleotide sequence ID" value="NZ_FOSR01000023.1"/>
</dbReference>
<feature type="chain" id="PRO_5011441765" evidence="5">
    <location>
        <begin position="21"/>
        <end position="259"/>
    </location>
</feature>
<dbReference type="PANTHER" id="PTHR30329">
    <property type="entry name" value="STATOR ELEMENT OF FLAGELLAR MOTOR COMPLEX"/>
    <property type="match status" value="1"/>
</dbReference>
<dbReference type="Pfam" id="PF04972">
    <property type="entry name" value="BON"/>
    <property type="match status" value="1"/>
</dbReference>
<evidence type="ECO:0000313" key="8">
    <source>
        <dbReference type="Proteomes" id="UP000198725"/>
    </source>
</evidence>
<keyword evidence="8" id="KW-1185">Reference proteome</keyword>
<dbReference type="PRINTS" id="PR01023">
    <property type="entry name" value="NAFLGMOTY"/>
</dbReference>
<comment type="subcellular location">
    <subcellularLocation>
        <location evidence="1">Cell outer membrane</location>
    </subcellularLocation>
</comment>
<evidence type="ECO:0000256" key="3">
    <source>
        <dbReference type="ARBA" id="ARBA00023237"/>
    </source>
</evidence>
<dbReference type="EMBL" id="FOSR01000023">
    <property type="protein sequence ID" value="SFL26977.1"/>
    <property type="molecule type" value="Genomic_DNA"/>
</dbReference>
<dbReference type="PROSITE" id="PS51123">
    <property type="entry name" value="OMPA_2"/>
    <property type="match status" value="1"/>
</dbReference>
<feature type="domain" description="OmpA-like" evidence="6">
    <location>
        <begin position="143"/>
        <end position="259"/>
    </location>
</feature>
<sequence length="259" mass="27287">MTLRILAASTLLLCTAGALAQTAPAPAQDGMVTVSGTVPNETTKAAVLDHLRKLYGADHVVDHVEVGGVVTPANWSRYVTAMIGPNLKQVSKGKVQVQGNTIDISGEVPNEAVRQQVLSSLSGAFDSHYGIKQNLHIGQSKQKVLDDTLANRTVQFQSGSSILTPAGRTVLDQMAAAIRKLDDPFIAIIGNTDNTGNRQSNIELSLARASAVKAYLVAKGIPAANLSVSGQGPDNPIADNSTEAGRARNRRIDFRISKG</sequence>
<dbReference type="AlphaFoldDB" id="A0A1I4GCF6"/>
<evidence type="ECO:0000313" key="7">
    <source>
        <dbReference type="EMBL" id="SFL26977.1"/>
    </source>
</evidence>
<accession>A0A1I4GCF6</accession>
<dbReference type="InterPro" id="IPR050330">
    <property type="entry name" value="Bact_OuterMem_StrucFunc"/>
</dbReference>
<dbReference type="CDD" id="cd07185">
    <property type="entry name" value="OmpA_C-like"/>
    <property type="match status" value="1"/>
</dbReference>
<gene>
    <name evidence="7" type="ORF">SAMN05192579_1239</name>
</gene>
<evidence type="ECO:0000256" key="1">
    <source>
        <dbReference type="ARBA" id="ARBA00004442"/>
    </source>
</evidence>
<dbReference type="Gene3D" id="3.40.1520.20">
    <property type="match status" value="1"/>
</dbReference>
<organism evidence="7 8">
    <name type="scientific">Rhodanobacter glycinis</name>
    <dbReference type="NCBI Taxonomy" id="582702"/>
    <lineage>
        <taxon>Bacteria</taxon>
        <taxon>Pseudomonadati</taxon>
        <taxon>Pseudomonadota</taxon>
        <taxon>Gammaproteobacteria</taxon>
        <taxon>Lysobacterales</taxon>
        <taxon>Rhodanobacteraceae</taxon>
        <taxon>Rhodanobacter</taxon>
    </lineage>
</organism>
<reference evidence="8" key="1">
    <citation type="submission" date="2016-10" db="EMBL/GenBank/DDBJ databases">
        <authorList>
            <person name="Varghese N."/>
            <person name="Submissions S."/>
        </authorList>
    </citation>
    <scope>NUCLEOTIDE SEQUENCE [LARGE SCALE GENOMIC DNA]</scope>
    <source>
        <strain evidence="8">MO64</strain>
    </source>
</reference>
<protein>
    <submittedName>
        <fullName evidence="7">OmpA-OmpF porin, OOP family</fullName>
    </submittedName>
</protein>
<dbReference type="SUPFAM" id="SSF103088">
    <property type="entry name" value="OmpA-like"/>
    <property type="match status" value="1"/>
</dbReference>
<evidence type="ECO:0000259" key="6">
    <source>
        <dbReference type="PROSITE" id="PS51123"/>
    </source>
</evidence>
<evidence type="ECO:0000256" key="4">
    <source>
        <dbReference type="PROSITE-ProRule" id="PRU00473"/>
    </source>
</evidence>
<dbReference type="InterPro" id="IPR036737">
    <property type="entry name" value="OmpA-like_sf"/>
</dbReference>
<keyword evidence="2 4" id="KW-0472">Membrane</keyword>
<dbReference type="PANTHER" id="PTHR30329:SF21">
    <property type="entry name" value="LIPOPROTEIN YIAD-RELATED"/>
    <property type="match status" value="1"/>
</dbReference>
<dbReference type="InterPro" id="IPR006664">
    <property type="entry name" value="OMP_bac"/>
</dbReference>
<evidence type="ECO:0000256" key="2">
    <source>
        <dbReference type="ARBA" id="ARBA00023136"/>
    </source>
</evidence>
<dbReference type="GO" id="GO:0009279">
    <property type="term" value="C:cell outer membrane"/>
    <property type="evidence" value="ECO:0007669"/>
    <property type="project" value="UniProtKB-SubCell"/>
</dbReference>
<dbReference type="InterPro" id="IPR006665">
    <property type="entry name" value="OmpA-like"/>
</dbReference>
<dbReference type="PRINTS" id="PR01021">
    <property type="entry name" value="OMPADOMAIN"/>
</dbReference>
<keyword evidence="5" id="KW-0732">Signal</keyword>
<feature type="signal peptide" evidence="5">
    <location>
        <begin position="1"/>
        <end position="20"/>
    </location>
</feature>
<keyword evidence="3" id="KW-0998">Cell outer membrane</keyword>
<dbReference type="Gene3D" id="3.30.1330.60">
    <property type="entry name" value="OmpA-like domain"/>
    <property type="match status" value="1"/>
</dbReference>
<dbReference type="Pfam" id="PF00691">
    <property type="entry name" value="OmpA"/>
    <property type="match status" value="1"/>
</dbReference>
<dbReference type="InterPro" id="IPR007055">
    <property type="entry name" value="BON_dom"/>
</dbReference>
<proteinExistence type="predicted"/>
<evidence type="ECO:0000256" key="5">
    <source>
        <dbReference type="SAM" id="SignalP"/>
    </source>
</evidence>
<name>A0A1I4GCF6_9GAMM</name>
<dbReference type="Proteomes" id="UP000198725">
    <property type="component" value="Unassembled WGS sequence"/>
</dbReference>